<dbReference type="GO" id="GO:0004519">
    <property type="term" value="F:endonuclease activity"/>
    <property type="evidence" value="ECO:0007669"/>
    <property type="project" value="UniProtKB-KW"/>
</dbReference>
<protein>
    <recommendedName>
        <fullName evidence="7">Structure-specific endonuclease subunit SLX4</fullName>
    </recommendedName>
</protein>
<dbReference type="GO" id="GO:0000712">
    <property type="term" value="P:resolution of meiotic recombination intermediates"/>
    <property type="evidence" value="ECO:0007669"/>
    <property type="project" value="TreeGrafter"/>
</dbReference>
<dbReference type="Proteomes" id="UP000276133">
    <property type="component" value="Unassembled WGS sequence"/>
</dbReference>
<feature type="region of interest" description="Disordered" evidence="9">
    <location>
        <begin position="428"/>
        <end position="484"/>
    </location>
</feature>
<evidence type="ECO:0000256" key="3">
    <source>
        <dbReference type="ARBA" id="ARBA00022763"/>
    </source>
</evidence>
<dbReference type="PANTHER" id="PTHR21541">
    <property type="entry name" value="BTB POZ DOMAIN CONTAINING 12"/>
    <property type="match status" value="1"/>
</dbReference>
<name>A0A3M7PZJ3_BRAPC</name>
<dbReference type="GO" id="GO:0033557">
    <property type="term" value="C:Slx1-Slx4 complex"/>
    <property type="evidence" value="ECO:0007669"/>
    <property type="project" value="InterPro"/>
</dbReference>
<comment type="subcellular location">
    <subcellularLocation>
        <location evidence="1">Nucleus</location>
    </subcellularLocation>
</comment>
<feature type="region of interest" description="Disordered" evidence="9">
    <location>
        <begin position="59"/>
        <end position="83"/>
    </location>
</feature>
<keyword evidence="11" id="KW-1185">Reference proteome</keyword>
<feature type="region of interest" description="Disordered" evidence="9">
    <location>
        <begin position="89"/>
        <end position="108"/>
    </location>
</feature>
<dbReference type="PANTHER" id="PTHR21541:SF3">
    <property type="entry name" value="STRUCTURE-SPECIFIC ENDONUCLEASE SUBUNIT SLX4"/>
    <property type="match status" value="1"/>
</dbReference>
<evidence type="ECO:0000256" key="7">
    <source>
        <dbReference type="ARBA" id="ARBA00029496"/>
    </source>
</evidence>
<organism evidence="10 11">
    <name type="scientific">Brachionus plicatilis</name>
    <name type="common">Marine rotifer</name>
    <name type="synonym">Brachionus muelleri</name>
    <dbReference type="NCBI Taxonomy" id="10195"/>
    <lineage>
        <taxon>Eukaryota</taxon>
        <taxon>Metazoa</taxon>
        <taxon>Spiralia</taxon>
        <taxon>Gnathifera</taxon>
        <taxon>Rotifera</taxon>
        <taxon>Eurotatoria</taxon>
        <taxon>Monogononta</taxon>
        <taxon>Pseudotrocha</taxon>
        <taxon>Ploima</taxon>
        <taxon>Brachionidae</taxon>
        <taxon>Brachionus</taxon>
    </lineage>
</organism>
<reference evidence="10 11" key="1">
    <citation type="journal article" date="2018" name="Sci. Rep.">
        <title>Genomic signatures of local adaptation to the degree of environmental predictability in rotifers.</title>
        <authorList>
            <person name="Franch-Gras L."/>
            <person name="Hahn C."/>
            <person name="Garcia-Roger E.M."/>
            <person name="Carmona M.J."/>
            <person name="Serra M."/>
            <person name="Gomez A."/>
        </authorList>
    </citation>
    <scope>NUCLEOTIDE SEQUENCE [LARGE SCALE GENOMIC DNA]</scope>
    <source>
        <strain evidence="10">HYR1</strain>
    </source>
</reference>
<feature type="coiled-coil region" evidence="8">
    <location>
        <begin position="199"/>
        <end position="227"/>
    </location>
</feature>
<gene>
    <name evidence="10" type="ORF">BpHYR1_054214</name>
</gene>
<evidence type="ECO:0000256" key="5">
    <source>
        <dbReference type="ARBA" id="ARBA00023204"/>
    </source>
</evidence>
<dbReference type="EMBL" id="REGN01008244">
    <property type="protein sequence ID" value="RNA04068.1"/>
    <property type="molecule type" value="Genomic_DNA"/>
</dbReference>
<feature type="compositionally biased region" description="Basic and acidic residues" evidence="9">
    <location>
        <begin position="89"/>
        <end position="104"/>
    </location>
</feature>
<dbReference type="Pfam" id="PF09494">
    <property type="entry name" value="Slx4"/>
    <property type="match status" value="1"/>
</dbReference>
<comment type="caution">
    <text evidence="10">The sequence shown here is derived from an EMBL/GenBank/DDBJ whole genome shotgun (WGS) entry which is preliminary data.</text>
</comment>
<evidence type="ECO:0000256" key="1">
    <source>
        <dbReference type="ARBA" id="ARBA00004123"/>
    </source>
</evidence>
<keyword evidence="10" id="KW-0540">Nuclease</keyword>
<dbReference type="GO" id="GO:0006281">
    <property type="term" value="P:DNA repair"/>
    <property type="evidence" value="ECO:0007669"/>
    <property type="project" value="UniProtKB-KW"/>
</dbReference>
<dbReference type="InterPro" id="IPR018574">
    <property type="entry name" value="Structure-sp_endonuc_su_Slx4"/>
</dbReference>
<dbReference type="AlphaFoldDB" id="A0A3M7PZJ3"/>
<keyword evidence="3" id="KW-0227">DNA damage</keyword>
<evidence type="ECO:0000256" key="4">
    <source>
        <dbReference type="ARBA" id="ARBA00023172"/>
    </source>
</evidence>
<dbReference type="CDD" id="cd22999">
    <property type="entry name" value="SAP_SLX4"/>
    <property type="match status" value="1"/>
</dbReference>
<feature type="compositionally biased region" description="Polar residues" evidence="9">
    <location>
        <begin position="62"/>
        <end position="83"/>
    </location>
</feature>
<keyword evidence="6" id="KW-0539">Nucleus</keyword>
<dbReference type="OrthoDB" id="5576441at2759"/>
<evidence type="ECO:0000256" key="8">
    <source>
        <dbReference type="SAM" id="Coils"/>
    </source>
</evidence>
<keyword evidence="10" id="KW-0255">Endonuclease</keyword>
<keyword evidence="5" id="KW-0234">DNA repair</keyword>
<comment type="similarity">
    <text evidence="2">Belongs to the SLX4 family.</text>
</comment>
<accession>A0A3M7PZJ3</accession>
<proteinExistence type="inferred from homology"/>
<keyword evidence="8" id="KW-0175">Coiled coil</keyword>
<evidence type="ECO:0000256" key="9">
    <source>
        <dbReference type="SAM" id="MobiDB-lite"/>
    </source>
</evidence>
<keyword evidence="4" id="KW-0233">DNA recombination</keyword>
<dbReference type="GO" id="GO:0006260">
    <property type="term" value="P:DNA replication"/>
    <property type="evidence" value="ECO:0007669"/>
    <property type="project" value="InterPro"/>
</dbReference>
<dbReference type="STRING" id="10195.A0A3M7PZJ3"/>
<sequence length="755" mass="85902">EKFANIEVINTQTAYLLADLNDQTQENLSIYYTQAQSQFQLDQTQQGYQTLDSICEFDDQSQPESQFHCPKNQSLNDTSRNSETVLKEEQKINTESESDHKPAQIEEGIITPDINNISEENNKSGLAENVMDLGQSGEKPQLNFLLEETIMDPNDENSDLNDQAIFIDETHLSVFSNQKSNDYHDSASESSNCSSDKNANILDQNILEEEEEMVEEAEQIAIRETNVAEIILSDDSEQAKENKKRKSIDIIELNDSSASLSPKQFESNKKFKSDLNIVDEEIEIICDESVCNRSQNKANNENLNENSSSSLPSLDNQVQMEVNSSKNNFESEQNEEKNVLILLEKSQFEANQPNDDHLDEVWRNFGDEQFDCQITFSNEVGENWQLEPANEIMDPIIEIKENDYDPNLVSKIDSDTEICDFLDDFSDKSKNSRKKSNNSTMDEEDLDEFNYEKEPLLVKNDKNSRKKNNSNIEPSDVLKSLPNFSSMETPDLKSELKKYGVKALPKKQAVKKLTEIYQFTSRKQNKNAFPRSQSCVNFKTTSNSMKSSNSVNEIASKKLVEKSNFEDGEEDFDSMAKIMNLESLGTQKSKKKVLKKTVSDLGTCRTSQSVSSSQSGFVKIGAKKNKNLEMTLDEVLLDMVDEDDDEETSEASEPSGIQKKGGKLLKEKIKKTLNEDETRECVFNVIKSDNNLYLSVLNYEPLDYEYFFTTLQASLAPRKCNNKILMKILDEFCVTFTLKNLNTRGASKVRSKKKH</sequence>
<evidence type="ECO:0000256" key="2">
    <source>
        <dbReference type="ARBA" id="ARBA00006661"/>
    </source>
</evidence>
<feature type="non-terminal residue" evidence="10">
    <location>
        <position position="1"/>
    </location>
</feature>
<keyword evidence="10" id="KW-0378">Hydrolase</keyword>
<feature type="compositionally biased region" description="Basic and acidic residues" evidence="9">
    <location>
        <begin position="450"/>
        <end position="463"/>
    </location>
</feature>
<evidence type="ECO:0000313" key="11">
    <source>
        <dbReference type="Proteomes" id="UP000276133"/>
    </source>
</evidence>
<evidence type="ECO:0000313" key="10">
    <source>
        <dbReference type="EMBL" id="RNA04068.1"/>
    </source>
</evidence>
<evidence type="ECO:0000256" key="6">
    <source>
        <dbReference type="ARBA" id="ARBA00023242"/>
    </source>
</evidence>